<feature type="transmembrane region" description="Helical" evidence="2">
    <location>
        <begin position="69"/>
        <end position="92"/>
    </location>
</feature>
<feature type="transmembrane region" description="Helical" evidence="2">
    <location>
        <begin position="134"/>
        <end position="155"/>
    </location>
</feature>
<dbReference type="FunFam" id="3.30.70.270:FF:000001">
    <property type="entry name" value="Diguanylate cyclase domain protein"/>
    <property type="match status" value="1"/>
</dbReference>
<evidence type="ECO:0000259" key="3">
    <source>
        <dbReference type="PROSITE" id="PS50887"/>
    </source>
</evidence>
<dbReference type="PANTHER" id="PTHR45138">
    <property type="entry name" value="REGULATORY COMPONENTS OF SENSORY TRANSDUCTION SYSTEM"/>
    <property type="match status" value="1"/>
</dbReference>
<feature type="transmembrane region" description="Helical" evidence="2">
    <location>
        <begin position="236"/>
        <end position="257"/>
    </location>
</feature>
<feature type="transmembrane region" description="Helical" evidence="2">
    <location>
        <begin position="104"/>
        <end position="122"/>
    </location>
</feature>
<feature type="region of interest" description="Disordered" evidence="1">
    <location>
        <begin position="491"/>
        <end position="520"/>
    </location>
</feature>
<dbReference type="NCBIfam" id="TIGR00254">
    <property type="entry name" value="GGDEF"/>
    <property type="match status" value="1"/>
</dbReference>
<gene>
    <name evidence="4" type="ORF">EV385_1740</name>
</gene>
<comment type="caution">
    <text evidence="4">The sequence shown here is derived from an EMBL/GenBank/DDBJ whole genome shotgun (WGS) entry which is preliminary data.</text>
</comment>
<feature type="transmembrane region" description="Helical" evidence="2">
    <location>
        <begin position="167"/>
        <end position="188"/>
    </location>
</feature>
<feature type="domain" description="GGDEF" evidence="3">
    <location>
        <begin position="373"/>
        <end position="495"/>
    </location>
</feature>
<dbReference type="GO" id="GO:0005886">
    <property type="term" value="C:plasma membrane"/>
    <property type="evidence" value="ECO:0007669"/>
    <property type="project" value="TreeGrafter"/>
</dbReference>
<dbReference type="InterPro" id="IPR050469">
    <property type="entry name" value="Diguanylate_Cyclase"/>
</dbReference>
<organism evidence="4 5">
    <name type="scientific">Krasilnikovia cinnamomea</name>
    <dbReference type="NCBI Taxonomy" id="349313"/>
    <lineage>
        <taxon>Bacteria</taxon>
        <taxon>Bacillati</taxon>
        <taxon>Actinomycetota</taxon>
        <taxon>Actinomycetes</taxon>
        <taxon>Micromonosporales</taxon>
        <taxon>Micromonosporaceae</taxon>
        <taxon>Krasilnikovia</taxon>
    </lineage>
</organism>
<keyword evidence="2" id="KW-0812">Transmembrane</keyword>
<feature type="transmembrane region" description="Helical" evidence="2">
    <location>
        <begin position="269"/>
        <end position="288"/>
    </location>
</feature>
<evidence type="ECO:0000313" key="5">
    <source>
        <dbReference type="Proteomes" id="UP000292564"/>
    </source>
</evidence>
<accession>A0A4Q7ZHU4</accession>
<dbReference type="InterPro" id="IPR043128">
    <property type="entry name" value="Rev_trsase/Diguanyl_cyclase"/>
</dbReference>
<dbReference type="GO" id="GO:0052621">
    <property type="term" value="F:diguanylate cyclase activity"/>
    <property type="evidence" value="ECO:0007669"/>
    <property type="project" value="TreeGrafter"/>
</dbReference>
<proteinExistence type="predicted"/>
<dbReference type="CDD" id="cd01949">
    <property type="entry name" value="GGDEF"/>
    <property type="match status" value="1"/>
</dbReference>
<sequence length="520" mass="55839">MGFPVVGAAAGADRAWAWVGGLGLLVITAFLLLPNPTASAVMYDGIEFACVAAMVAGVRRNRPAAVAGWSLLIAGQAASVVADIMFDVYALVLHDDSWPGPWDVAYLISYLGTISGLCGLLLRRNRGRGYAGFVDSLLVGVAFALLSWVFLIRYIAAGETMGTLGHVVTLAYPCLDLVVLVLVLWLLTTDGKRRAAFLLLVAGMATALIADHLWAFVDMTSYDPALSVGRYVSASYLLSFLLLAMAITHPGMVAVGLPTPAPVTRPMSWQRLGLLAGAVLIAPALLAWQALTGNGTVRDALPIAVASAAMFLLGLTRMTMLVRRLHRQARVMQQQAERLRELAEQDPLTGLPNRRTWDSALPAALVRAGRDGTPVSVAIIDLDHFKAFNDRHGHQMGDRLLKEAAAVWADGLRDGDLLARYGGEEFVALLPDADETEATRVLDRLRRRTPMGCTFSAGLAIWDGRESGEALLHRADRALYRAKAAGRDRVERAQAAAPGPRSMDLAPGSPELQESLRHLG</sequence>
<dbReference type="GO" id="GO:1902201">
    <property type="term" value="P:negative regulation of bacterial-type flagellum-dependent cell motility"/>
    <property type="evidence" value="ECO:0007669"/>
    <property type="project" value="TreeGrafter"/>
</dbReference>
<dbReference type="SUPFAM" id="SSF55073">
    <property type="entry name" value="Nucleotide cyclase"/>
    <property type="match status" value="1"/>
</dbReference>
<evidence type="ECO:0000313" key="4">
    <source>
        <dbReference type="EMBL" id="RZU49981.1"/>
    </source>
</evidence>
<dbReference type="Pfam" id="PF00990">
    <property type="entry name" value="GGDEF"/>
    <property type="match status" value="1"/>
</dbReference>
<dbReference type="SMART" id="SM00267">
    <property type="entry name" value="GGDEF"/>
    <property type="match status" value="1"/>
</dbReference>
<feature type="transmembrane region" description="Helical" evidence="2">
    <location>
        <begin position="195"/>
        <end position="216"/>
    </location>
</feature>
<dbReference type="OrthoDB" id="23692at2"/>
<keyword evidence="2" id="KW-0472">Membrane</keyword>
<protein>
    <submittedName>
        <fullName evidence="4">Diguanylate cyclase (GGDEF)-like protein</fullName>
    </submittedName>
</protein>
<keyword evidence="2" id="KW-1133">Transmembrane helix</keyword>
<keyword evidence="5" id="KW-1185">Reference proteome</keyword>
<feature type="transmembrane region" description="Helical" evidence="2">
    <location>
        <begin position="300"/>
        <end position="322"/>
    </location>
</feature>
<dbReference type="GO" id="GO:0043709">
    <property type="term" value="P:cell adhesion involved in single-species biofilm formation"/>
    <property type="evidence" value="ECO:0007669"/>
    <property type="project" value="TreeGrafter"/>
</dbReference>
<evidence type="ECO:0000256" key="2">
    <source>
        <dbReference type="SAM" id="Phobius"/>
    </source>
</evidence>
<evidence type="ECO:0000256" key="1">
    <source>
        <dbReference type="SAM" id="MobiDB-lite"/>
    </source>
</evidence>
<dbReference type="InterPro" id="IPR000160">
    <property type="entry name" value="GGDEF_dom"/>
</dbReference>
<dbReference type="EMBL" id="SHKY01000001">
    <property type="protein sequence ID" value="RZU49981.1"/>
    <property type="molecule type" value="Genomic_DNA"/>
</dbReference>
<feature type="transmembrane region" description="Helical" evidence="2">
    <location>
        <begin position="15"/>
        <end position="33"/>
    </location>
</feature>
<dbReference type="Gene3D" id="3.30.70.270">
    <property type="match status" value="1"/>
</dbReference>
<name>A0A4Q7ZHU4_9ACTN</name>
<dbReference type="AlphaFoldDB" id="A0A4Q7ZHU4"/>
<dbReference type="PROSITE" id="PS50887">
    <property type="entry name" value="GGDEF"/>
    <property type="match status" value="1"/>
</dbReference>
<reference evidence="4 5" key="1">
    <citation type="submission" date="2019-02" db="EMBL/GenBank/DDBJ databases">
        <title>Sequencing the genomes of 1000 actinobacteria strains.</title>
        <authorList>
            <person name="Klenk H.-P."/>
        </authorList>
    </citation>
    <scope>NUCLEOTIDE SEQUENCE [LARGE SCALE GENOMIC DNA]</scope>
    <source>
        <strain evidence="4 5">DSM 45162</strain>
    </source>
</reference>
<dbReference type="Proteomes" id="UP000292564">
    <property type="component" value="Unassembled WGS sequence"/>
</dbReference>
<dbReference type="PANTHER" id="PTHR45138:SF24">
    <property type="entry name" value="DIGUANYLATE CYCLASE DGCC-RELATED"/>
    <property type="match status" value="1"/>
</dbReference>
<dbReference type="InterPro" id="IPR029787">
    <property type="entry name" value="Nucleotide_cyclase"/>
</dbReference>